<sequence length="73" mass="8189">MKLSVSLPDEDLEFLDHQVRAQIYPSRSAALHAAVRMLKSVELVDAYTQAFGEWSQSPDAQDWEHLAADGMSQ</sequence>
<dbReference type="Gene3D" id="1.10.1220.10">
    <property type="entry name" value="Met repressor-like"/>
    <property type="match status" value="1"/>
</dbReference>
<protein>
    <submittedName>
        <fullName evidence="2">Unannotated protein</fullName>
    </submittedName>
</protein>
<name>A0A6J6IAX8_9ZZZZ</name>
<dbReference type="InterPro" id="IPR002145">
    <property type="entry name" value="CopG"/>
</dbReference>
<feature type="domain" description="Ribbon-helix-helix protein CopG" evidence="1">
    <location>
        <begin position="2"/>
        <end position="38"/>
    </location>
</feature>
<evidence type="ECO:0000313" key="2">
    <source>
        <dbReference type="EMBL" id="CAB4620995.1"/>
    </source>
</evidence>
<dbReference type="EMBL" id="CAEZVF010000068">
    <property type="protein sequence ID" value="CAB4620995.1"/>
    <property type="molecule type" value="Genomic_DNA"/>
</dbReference>
<dbReference type="CDD" id="cd22231">
    <property type="entry name" value="RHH_NikR_HicB-like"/>
    <property type="match status" value="1"/>
</dbReference>
<organism evidence="2">
    <name type="scientific">freshwater metagenome</name>
    <dbReference type="NCBI Taxonomy" id="449393"/>
    <lineage>
        <taxon>unclassified sequences</taxon>
        <taxon>metagenomes</taxon>
        <taxon>ecological metagenomes</taxon>
    </lineage>
</organism>
<dbReference type="InterPro" id="IPR013321">
    <property type="entry name" value="Arc_rbn_hlx_hlx"/>
</dbReference>
<dbReference type="SUPFAM" id="SSF47598">
    <property type="entry name" value="Ribbon-helix-helix"/>
    <property type="match status" value="1"/>
</dbReference>
<proteinExistence type="predicted"/>
<dbReference type="AlphaFoldDB" id="A0A6J6IAX8"/>
<gene>
    <name evidence="2" type="ORF">UFOPK1939_00560</name>
</gene>
<accession>A0A6J6IAX8</accession>
<evidence type="ECO:0000259" key="1">
    <source>
        <dbReference type="Pfam" id="PF01402"/>
    </source>
</evidence>
<dbReference type="GO" id="GO:0006355">
    <property type="term" value="P:regulation of DNA-templated transcription"/>
    <property type="evidence" value="ECO:0007669"/>
    <property type="project" value="InterPro"/>
</dbReference>
<dbReference type="Pfam" id="PF01402">
    <property type="entry name" value="RHH_1"/>
    <property type="match status" value="1"/>
</dbReference>
<dbReference type="InterPro" id="IPR010985">
    <property type="entry name" value="Ribbon_hlx_hlx"/>
</dbReference>
<reference evidence="2" key="1">
    <citation type="submission" date="2020-05" db="EMBL/GenBank/DDBJ databases">
        <authorList>
            <person name="Chiriac C."/>
            <person name="Salcher M."/>
            <person name="Ghai R."/>
            <person name="Kavagutti S V."/>
        </authorList>
    </citation>
    <scope>NUCLEOTIDE SEQUENCE</scope>
</reference>